<dbReference type="SUPFAM" id="SSF46626">
    <property type="entry name" value="Cytochrome c"/>
    <property type="match status" value="1"/>
</dbReference>
<evidence type="ECO:0000256" key="1">
    <source>
        <dbReference type="SAM" id="SignalP"/>
    </source>
</evidence>
<dbReference type="GO" id="GO:0009055">
    <property type="term" value="F:electron transfer activity"/>
    <property type="evidence" value="ECO:0007669"/>
    <property type="project" value="InterPro"/>
</dbReference>
<protein>
    <submittedName>
        <fullName evidence="5">PSD1 and planctomycete cytochrome C domain-containing protein</fullName>
    </submittedName>
</protein>
<evidence type="ECO:0000259" key="3">
    <source>
        <dbReference type="Pfam" id="PF07587"/>
    </source>
</evidence>
<feature type="domain" description="Cytochrome C Planctomycete-type" evidence="4">
    <location>
        <begin position="41"/>
        <end position="100"/>
    </location>
</feature>
<dbReference type="PANTHER" id="PTHR35889">
    <property type="entry name" value="CYCLOINULO-OLIGOSACCHARIDE FRUCTANOTRANSFERASE-RELATED"/>
    <property type="match status" value="1"/>
</dbReference>
<feature type="chain" id="PRO_5040829071" evidence="1">
    <location>
        <begin position="21"/>
        <end position="1072"/>
    </location>
</feature>
<dbReference type="Pfam" id="PF07635">
    <property type="entry name" value="PSCyt1"/>
    <property type="match status" value="1"/>
</dbReference>
<organism evidence="5 6">
    <name type="scientific">Aeoliella straminimaris</name>
    <dbReference type="NCBI Taxonomy" id="2954799"/>
    <lineage>
        <taxon>Bacteria</taxon>
        <taxon>Pseudomonadati</taxon>
        <taxon>Planctomycetota</taxon>
        <taxon>Planctomycetia</taxon>
        <taxon>Pirellulales</taxon>
        <taxon>Lacipirellulaceae</taxon>
        <taxon>Aeoliella</taxon>
    </lineage>
</organism>
<proteinExistence type="predicted"/>
<feature type="domain" description="DUF1549" evidence="2">
    <location>
        <begin position="168"/>
        <end position="379"/>
    </location>
</feature>
<dbReference type="InterPro" id="IPR036909">
    <property type="entry name" value="Cyt_c-like_dom_sf"/>
</dbReference>
<dbReference type="AlphaFoldDB" id="A0A9X2JJP4"/>
<dbReference type="GO" id="GO:0020037">
    <property type="term" value="F:heme binding"/>
    <property type="evidence" value="ECO:0007669"/>
    <property type="project" value="InterPro"/>
</dbReference>
<dbReference type="Pfam" id="PF07583">
    <property type="entry name" value="PSCyt2"/>
    <property type="match status" value="1"/>
</dbReference>
<reference evidence="5" key="1">
    <citation type="submission" date="2022-06" db="EMBL/GenBank/DDBJ databases">
        <title>Aeoliella straminimaris, a novel planctomycete from sediments.</title>
        <authorList>
            <person name="Vitorino I.R."/>
            <person name="Lage O.M."/>
        </authorList>
    </citation>
    <scope>NUCLEOTIDE SEQUENCE</scope>
    <source>
        <strain evidence="5">ICT_H6.2</strain>
    </source>
</reference>
<evidence type="ECO:0000259" key="4">
    <source>
        <dbReference type="Pfam" id="PF07635"/>
    </source>
</evidence>
<sequence length="1072" mass="117993">MRRLIIAVACCVLIAEVAPADEHSSLEFYEAKIRPILVNRCYECHDGENAEGAANLRLDYRGGWQTGGDSGPAIAADKPEQSLLLRAISYDDPDLQMPPRSKMPDREIELLRQWIASGAIAPDTEPSKEGGSQAIDIQARRDAHWAWQPVARPEVPPVADDQWPQDDIDRFVLAKLEAAGLKPADAAQRSTWLRRVTFDLTGLPPTVEEIEQFLADDADDACERVVDRLLASKAFGECWAQHWLDLMRYAETRGHEGDYNIPHAWRYRDYAIRAFNSNVPYNQLVVEHIAGDLMPVPRIDAETRTNQSIQATAWWHLGEATHAPVDIRGEEADRIDNQIDVFGKAFLGMTVACARCHDHKFDAISSDDYYALCGFIQSSSYQLANVADPELQARLYDQLAELNRREAPALLTAYTQQAKSRLDGLAAGVVKHLLSDEGAEELSKMLANADHPLHLLAVALHAEQHGHDVAQAVQQALDKAAAELSAEATGTSVIDFATTDGTLPYADWRTSGVGYGEGPVDALAVLATGDRERPLRVIERPVATNLVASPQLTGLYRTRTFEVTAGQVWYRYRGKANVFLAVDSHRTVHGPLHTICPQSLDSGGDWAWYSHSTSDYLGHRVHVDFVPTGGFELAEVRQSDTQPGGALHVAIAMRASGRFDRDGVASATVAAFAAALERGSAGEATPEDAQLINWLVAHDHCLPPASGDAAVAYQAALDKFQQQRTELQRQIPAPQYSLALVDGSSENEFVHLRGSHKRLAESPTPRRLLTALGGEFPIEHGSGRLELAQRIASGDNPLVARTYVNRIWAHLMGGGIVSTVDNLGVLGQPPTHPELLDYLASEFVDGGWNTKALIRRVVLSSTYRQQSQPSPAIPSGEIEQADPANRLLHASRVRRIPAEAIRDSLLAVSGELDPGSFGPSVQVHITDFMRHNRSPKGSGPLDGECRRSIYVEVRRNAFNHFLEAFDKPLPFTAVGYRHVSNSAAQPLMLLNDPLVHHLMDKWSESLTAQFDDDSAAARHAFLTAYARPPSDYELQQITSFVAAQQAKQLPRETAWRDVCLTLVNSKEFVFLK</sequence>
<dbReference type="InterPro" id="IPR011444">
    <property type="entry name" value="DUF1549"/>
</dbReference>
<dbReference type="Proteomes" id="UP001155241">
    <property type="component" value="Unassembled WGS sequence"/>
</dbReference>
<dbReference type="InterPro" id="IPR022655">
    <property type="entry name" value="DUF1553"/>
</dbReference>
<evidence type="ECO:0000313" key="5">
    <source>
        <dbReference type="EMBL" id="MCO6046978.1"/>
    </source>
</evidence>
<evidence type="ECO:0000313" key="6">
    <source>
        <dbReference type="Proteomes" id="UP001155241"/>
    </source>
</evidence>
<dbReference type="InterPro" id="IPR011429">
    <property type="entry name" value="Cyt_c_Planctomycete-type"/>
</dbReference>
<feature type="domain" description="DUF1553" evidence="3">
    <location>
        <begin position="783"/>
        <end position="1040"/>
    </location>
</feature>
<dbReference type="PANTHER" id="PTHR35889:SF3">
    <property type="entry name" value="F-BOX DOMAIN-CONTAINING PROTEIN"/>
    <property type="match status" value="1"/>
</dbReference>
<dbReference type="RefSeq" id="WP_252855092.1">
    <property type="nucleotide sequence ID" value="NZ_JAMXLR010000082.1"/>
</dbReference>
<dbReference type="Pfam" id="PF07587">
    <property type="entry name" value="PSD1"/>
    <property type="match status" value="1"/>
</dbReference>
<evidence type="ECO:0000259" key="2">
    <source>
        <dbReference type="Pfam" id="PF07583"/>
    </source>
</evidence>
<feature type="signal peptide" evidence="1">
    <location>
        <begin position="1"/>
        <end position="20"/>
    </location>
</feature>
<keyword evidence="6" id="KW-1185">Reference proteome</keyword>
<gene>
    <name evidence="5" type="ORF">NG895_24020</name>
</gene>
<accession>A0A9X2JJP4</accession>
<name>A0A9X2JJP4_9BACT</name>
<dbReference type="EMBL" id="JAMXLR010000082">
    <property type="protein sequence ID" value="MCO6046978.1"/>
    <property type="molecule type" value="Genomic_DNA"/>
</dbReference>
<keyword evidence="1" id="KW-0732">Signal</keyword>
<comment type="caution">
    <text evidence="5">The sequence shown here is derived from an EMBL/GenBank/DDBJ whole genome shotgun (WGS) entry which is preliminary data.</text>
</comment>